<organism evidence="3 4">
    <name type="scientific">Nocardioides acrostichi</name>
    <dbReference type="NCBI Taxonomy" id="2784339"/>
    <lineage>
        <taxon>Bacteria</taxon>
        <taxon>Bacillati</taxon>
        <taxon>Actinomycetota</taxon>
        <taxon>Actinomycetes</taxon>
        <taxon>Propionibacteriales</taxon>
        <taxon>Nocardioidaceae</taxon>
        <taxon>Nocardioides</taxon>
    </lineage>
</organism>
<name>A0A930UWL0_9ACTN</name>
<feature type="region of interest" description="Disordered" evidence="1">
    <location>
        <begin position="1"/>
        <end position="34"/>
    </location>
</feature>
<proteinExistence type="predicted"/>
<dbReference type="RefSeq" id="WP_194503441.1">
    <property type="nucleotide sequence ID" value="NZ_JADIVZ010000004.1"/>
</dbReference>
<protein>
    <submittedName>
        <fullName evidence="3">C39 family peptidase</fullName>
    </submittedName>
</protein>
<reference evidence="3" key="1">
    <citation type="submission" date="2020-11" db="EMBL/GenBank/DDBJ databases">
        <title>Nocardioides sp. CBS4Y-1, whole genome shotgun sequence.</title>
        <authorList>
            <person name="Tuo L."/>
        </authorList>
    </citation>
    <scope>NUCLEOTIDE SEQUENCE</scope>
    <source>
        <strain evidence="3">CBS4Y-1</strain>
    </source>
</reference>
<dbReference type="Pfam" id="PF13529">
    <property type="entry name" value="Peptidase_C39_2"/>
    <property type="match status" value="1"/>
</dbReference>
<dbReference type="Proteomes" id="UP000656804">
    <property type="component" value="Unassembled WGS sequence"/>
</dbReference>
<dbReference type="InterPro" id="IPR039564">
    <property type="entry name" value="Peptidase_C39-like"/>
</dbReference>
<evidence type="ECO:0000259" key="2">
    <source>
        <dbReference type="Pfam" id="PF13529"/>
    </source>
</evidence>
<evidence type="ECO:0000256" key="1">
    <source>
        <dbReference type="SAM" id="MobiDB-lite"/>
    </source>
</evidence>
<keyword evidence="4" id="KW-1185">Reference proteome</keyword>
<evidence type="ECO:0000313" key="4">
    <source>
        <dbReference type="Proteomes" id="UP000656804"/>
    </source>
</evidence>
<sequence length="249" mass="26891">MALLVPSTAQADGNSTGGWTPGETLSQSSGEVSSRDELLATYDNELVQWGCVGPEQNPCPSIPDSKAVDLTHVAQSTWYYCGPAAGTMILRSTNEGASAYNGESLTQDHVADDAHTKTASLQVTAWASGNFRRGLNRWRGDTAYSNLEEPTTKKFTSALHGNIKRNKPFGVSTIEFKNGLHYNGHPDMTLGHWIVAYGWADKLATIRFADPAAGSDALPAYADAAKKFNAGLKWFNQNFFNQAGHGITF</sequence>
<feature type="domain" description="Peptidase C39-like" evidence="2">
    <location>
        <begin position="72"/>
        <end position="212"/>
    </location>
</feature>
<dbReference type="EMBL" id="JADIVZ010000004">
    <property type="protein sequence ID" value="MBF4162198.1"/>
    <property type="molecule type" value="Genomic_DNA"/>
</dbReference>
<gene>
    <name evidence="3" type="ORF">ISG29_10880</name>
</gene>
<dbReference type="AlphaFoldDB" id="A0A930UWL0"/>
<comment type="caution">
    <text evidence="3">The sequence shown here is derived from an EMBL/GenBank/DDBJ whole genome shotgun (WGS) entry which is preliminary data.</text>
</comment>
<evidence type="ECO:0000313" key="3">
    <source>
        <dbReference type="EMBL" id="MBF4162198.1"/>
    </source>
</evidence>
<accession>A0A930UWL0</accession>
<feature type="compositionally biased region" description="Polar residues" evidence="1">
    <location>
        <begin position="21"/>
        <end position="32"/>
    </location>
</feature>